<proteinExistence type="predicted"/>
<sequence>MPGPLPAGQECCFTLAPMWTTVGDLLRDVKAKYVSVESAALLNNAWMPHPGTFKATKFHQGPRHESQMSPFIRATTSSISAANLQAGTSCCIQTTDVGKAAGRPSGCCGEAIQTDSPNVSRRLVFLLAEQMEAKEGGAVCTRSEEQSGEAENVGNRET</sequence>
<gene>
    <name evidence="2" type="ORF">ATANTOWER_020148</name>
</gene>
<organism evidence="2 3">
    <name type="scientific">Ataeniobius toweri</name>
    <dbReference type="NCBI Taxonomy" id="208326"/>
    <lineage>
        <taxon>Eukaryota</taxon>
        <taxon>Metazoa</taxon>
        <taxon>Chordata</taxon>
        <taxon>Craniata</taxon>
        <taxon>Vertebrata</taxon>
        <taxon>Euteleostomi</taxon>
        <taxon>Actinopterygii</taxon>
        <taxon>Neopterygii</taxon>
        <taxon>Teleostei</taxon>
        <taxon>Neoteleostei</taxon>
        <taxon>Acanthomorphata</taxon>
        <taxon>Ovalentaria</taxon>
        <taxon>Atherinomorphae</taxon>
        <taxon>Cyprinodontiformes</taxon>
        <taxon>Goodeidae</taxon>
        <taxon>Ataeniobius</taxon>
    </lineage>
</organism>
<dbReference type="EMBL" id="JAHUTI010014089">
    <property type="protein sequence ID" value="MED6237170.1"/>
    <property type="molecule type" value="Genomic_DNA"/>
</dbReference>
<evidence type="ECO:0000313" key="2">
    <source>
        <dbReference type="EMBL" id="MED6237170.1"/>
    </source>
</evidence>
<evidence type="ECO:0000313" key="3">
    <source>
        <dbReference type="Proteomes" id="UP001345963"/>
    </source>
</evidence>
<feature type="region of interest" description="Disordered" evidence="1">
    <location>
        <begin position="137"/>
        <end position="158"/>
    </location>
</feature>
<dbReference type="Proteomes" id="UP001345963">
    <property type="component" value="Unassembled WGS sequence"/>
</dbReference>
<reference evidence="2 3" key="1">
    <citation type="submission" date="2021-07" db="EMBL/GenBank/DDBJ databases">
        <authorList>
            <person name="Palmer J.M."/>
        </authorList>
    </citation>
    <scope>NUCLEOTIDE SEQUENCE [LARGE SCALE GENOMIC DNA]</scope>
    <source>
        <strain evidence="2 3">AT_MEX2019</strain>
        <tissue evidence="2">Muscle</tissue>
    </source>
</reference>
<accession>A0ABU7AH28</accession>
<keyword evidence="3" id="KW-1185">Reference proteome</keyword>
<protein>
    <submittedName>
        <fullName evidence="2">Uncharacterized protein</fullName>
    </submittedName>
</protein>
<name>A0ABU7AH28_9TELE</name>
<evidence type="ECO:0000256" key="1">
    <source>
        <dbReference type="SAM" id="MobiDB-lite"/>
    </source>
</evidence>
<comment type="caution">
    <text evidence="2">The sequence shown here is derived from an EMBL/GenBank/DDBJ whole genome shotgun (WGS) entry which is preliminary data.</text>
</comment>